<comment type="caution">
    <text evidence="1">The sequence shown here is derived from an EMBL/GenBank/DDBJ whole genome shotgun (WGS) entry which is preliminary data.</text>
</comment>
<accession>A0ABQ5V127</accession>
<proteinExistence type="predicted"/>
<evidence type="ECO:0000313" key="2">
    <source>
        <dbReference type="Proteomes" id="UP001161390"/>
    </source>
</evidence>
<protein>
    <submittedName>
        <fullName evidence="1">Uncharacterized protein</fullName>
    </submittedName>
</protein>
<dbReference type="EMBL" id="BSNJ01000003">
    <property type="protein sequence ID" value="GLQ20498.1"/>
    <property type="molecule type" value="Genomic_DNA"/>
</dbReference>
<sequence length="133" mass="13846">MALTKRREIVSRKPGLVAHPVAATAVIHSGAIVVLNGDDFAQPGTAAAGLRSVGRAIESCDNSAGGNGDARITVQRDLAQRYDNDGVAPVTREHIGGSAYIVDDHTVSSDATDRSAVGIVLDVDEDGVWILFP</sequence>
<name>A0ABQ5V127_9PROT</name>
<organism evidence="1 2">
    <name type="scientific">Algimonas porphyrae</name>
    <dbReference type="NCBI Taxonomy" id="1128113"/>
    <lineage>
        <taxon>Bacteria</taxon>
        <taxon>Pseudomonadati</taxon>
        <taxon>Pseudomonadota</taxon>
        <taxon>Alphaproteobacteria</taxon>
        <taxon>Maricaulales</taxon>
        <taxon>Robiginitomaculaceae</taxon>
        <taxon>Algimonas</taxon>
    </lineage>
</organism>
<reference evidence="1" key="1">
    <citation type="journal article" date="2014" name="Int. J. Syst. Evol. Microbiol.">
        <title>Complete genome of a new Firmicutes species belonging to the dominant human colonic microbiota ('Ruminococcus bicirculans') reveals two chromosomes and a selective capacity to utilize plant glucans.</title>
        <authorList>
            <consortium name="NISC Comparative Sequencing Program"/>
            <person name="Wegmann U."/>
            <person name="Louis P."/>
            <person name="Goesmann A."/>
            <person name="Henrissat B."/>
            <person name="Duncan S.H."/>
            <person name="Flint H.J."/>
        </authorList>
    </citation>
    <scope>NUCLEOTIDE SEQUENCE</scope>
    <source>
        <strain evidence="1">NBRC 108216</strain>
    </source>
</reference>
<reference evidence="1" key="2">
    <citation type="submission" date="2023-01" db="EMBL/GenBank/DDBJ databases">
        <title>Draft genome sequence of Algimonas porphyrae strain NBRC 108216.</title>
        <authorList>
            <person name="Sun Q."/>
            <person name="Mori K."/>
        </authorList>
    </citation>
    <scope>NUCLEOTIDE SEQUENCE</scope>
    <source>
        <strain evidence="1">NBRC 108216</strain>
    </source>
</reference>
<dbReference type="Proteomes" id="UP001161390">
    <property type="component" value="Unassembled WGS sequence"/>
</dbReference>
<gene>
    <name evidence="1" type="ORF">GCM10007854_14530</name>
</gene>
<keyword evidence="2" id="KW-1185">Reference proteome</keyword>
<evidence type="ECO:0000313" key="1">
    <source>
        <dbReference type="EMBL" id="GLQ20498.1"/>
    </source>
</evidence>
<dbReference type="RefSeq" id="WP_284371160.1">
    <property type="nucleotide sequence ID" value="NZ_BSNJ01000003.1"/>
</dbReference>